<comment type="caution">
    <text evidence="2">The sequence shown here is derived from an EMBL/GenBank/DDBJ whole genome shotgun (WGS) entry which is preliminary data.</text>
</comment>
<keyword evidence="3" id="KW-1185">Reference proteome</keyword>
<sequence length="67" mass="7101">MLTVLHIGTGSGHRPAARFLLGHLADLMWALLALIVLQADASHWTHSGSSVRRIRASPLMFGSGAGI</sequence>
<dbReference type="EMBL" id="JBHMCR010000001">
    <property type="protein sequence ID" value="MFB9518571.1"/>
    <property type="molecule type" value="Genomic_DNA"/>
</dbReference>
<keyword evidence="1" id="KW-1133">Transmembrane helix</keyword>
<protein>
    <submittedName>
        <fullName evidence="2">Uncharacterized protein</fullName>
    </submittedName>
</protein>
<gene>
    <name evidence="2" type="ORF">ACFFTU_01200</name>
</gene>
<reference evidence="2 3" key="1">
    <citation type="submission" date="2024-09" db="EMBL/GenBank/DDBJ databases">
        <authorList>
            <person name="Sun Q."/>
            <person name="Mori K."/>
        </authorList>
    </citation>
    <scope>NUCLEOTIDE SEQUENCE [LARGE SCALE GENOMIC DNA]</scope>
    <source>
        <strain evidence="2 3">JCM 4362</strain>
    </source>
</reference>
<feature type="transmembrane region" description="Helical" evidence="1">
    <location>
        <begin position="20"/>
        <end position="37"/>
    </location>
</feature>
<organism evidence="2 3">
    <name type="scientific">Streptomyces cremeus</name>
    <dbReference type="NCBI Taxonomy" id="66881"/>
    <lineage>
        <taxon>Bacteria</taxon>
        <taxon>Bacillati</taxon>
        <taxon>Actinomycetota</taxon>
        <taxon>Actinomycetes</taxon>
        <taxon>Kitasatosporales</taxon>
        <taxon>Streptomycetaceae</taxon>
        <taxon>Streptomyces</taxon>
    </lineage>
</organism>
<keyword evidence="1" id="KW-0472">Membrane</keyword>
<proteinExistence type="predicted"/>
<dbReference type="RefSeq" id="WP_345219309.1">
    <property type="nucleotide sequence ID" value="NZ_BAAAXE010000002.1"/>
</dbReference>
<keyword evidence="1" id="KW-0812">Transmembrane</keyword>
<evidence type="ECO:0000313" key="3">
    <source>
        <dbReference type="Proteomes" id="UP001589718"/>
    </source>
</evidence>
<name>A0ABV5P5V3_STRCM</name>
<evidence type="ECO:0000313" key="2">
    <source>
        <dbReference type="EMBL" id="MFB9518571.1"/>
    </source>
</evidence>
<dbReference type="Proteomes" id="UP001589718">
    <property type="component" value="Unassembled WGS sequence"/>
</dbReference>
<evidence type="ECO:0000256" key="1">
    <source>
        <dbReference type="SAM" id="Phobius"/>
    </source>
</evidence>
<accession>A0ABV5P5V3</accession>